<protein>
    <submittedName>
        <fullName evidence="1">Uncharacterized protein</fullName>
    </submittedName>
</protein>
<dbReference type="EMBL" id="BMMX01000066">
    <property type="protein sequence ID" value="GGL19374.1"/>
    <property type="molecule type" value="Genomic_DNA"/>
</dbReference>
<dbReference type="AlphaFoldDB" id="A0A8J3C4Z5"/>
<proteinExistence type="predicted"/>
<gene>
    <name evidence="1" type="ORF">GCM10012284_62390</name>
</gene>
<keyword evidence="2" id="KW-1185">Reference proteome</keyword>
<evidence type="ECO:0000313" key="1">
    <source>
        <dbReference type="EMBL" id="GGL19374.1"/>
    </source>
</evidence>
<dbReference type="RefSeq" id="WP_189082927.1">
    <property type="nucleotide sequence ID" value="NZ_BMMX01000066.1"/>
</dbReference>
<reference evidence="1" key="1">
    <citation type="journal article" date="2014" name="Int. J. Syst. Evol. Microbiol.">
        <title>Complete genome sequence of Corynebacterium casei LMG S-19264T (=DSM 44701T), isolated from a smear-ripened cheese.</title>
        <authorList>
            <consortium name="US DOE Joint Genome Institute (JGI-PGF)"/>
            <person name="Walter F."/>
            <person name="Albersmeier A."/>
            <person name="Kalinowski J."/>
            <person name="Ruckert C."/>
        </authorList>
    </citation>
    <scope>NUCLEOTIDE SEQUENCE</scope>
    <source>
        <strain evidence="1">CGMCC 4.7299</strain>
    </source>
</reference>
<accession>A0A8J3C4Z5</accession>
<evidence type="ECO:0000313" key="2">
    <source>
        <dbReference type="Proteomes" id="UP000656042"/>
    </source>
</evidence>
<name>A0A8J3C4Z5_9ACTN</name>
<comment type="caution">
    <text evidence="1">The sequence shown here is derived from an EMBL/GenBank/DDBJ whole genome shotgun (WGS) entry which is preliminary data.</text>
</comment>
<reference evidence="1" key="2">
    <citation type="submission" date="2020-09" db="EMBL/GenBank/DDBJ databases">
        <authorList>
            <person name="Sun Q."/>
            <person name="Zhou Y."/>
        </authorList>
    </citation>
    <scope>NUCLEOTIDE SEQUENCE</scope>
    <source>
        <strain evidence="1">CGMCC 4.7299</strain>
    </source>
</reference>
<sequence length="469" mass="47917">MTVQMIGGEMLLWSDMDDPVRGAALAPLVAAATGRVLVAGPHHPDLFGTDVTHDFLVRGVPDATALAGRFGSATVWCGGPEKLTGRYDTVLALDGVGRLSSVEGIDADVGHLAAVLAPGGRLMLGAANPLGVHRLAAAPGDEPADARWCEPDPVPAPALGQSAVLAAFPHPTTPAVVLSAGLLADPRYRGFAEAAVARAGMPGMQVARAGTPGMQVARAGTPGDGRPGDGAAPAAVLDPVRLAVDAVRQGVAVALAPGWISGAPECCVVDGRMLTPGADGTWPVPEGRTLLDHVVAAARRRDMPRVRTLLTRWRGGPAAGVPAGQVLIMPDDDLVALSEPGGEGAALMALAADLMRGGHATAWPAPDGETGLARTLAAMTGVDLPDGALPPPPPLAARADLVAQGQRLSRRVAALEAKLAWFENALTDRDAALARAYQVNRVLAGKPVARAGAAAVEAVRLLRRALRRR</sequence>
<dbReference type="Proteomes" id="UP000656042">
    <property type="component" value="Unassembled WGS sequence"/>
</dbReference>
<organism evidence="1 2">
    <name type="scientific">Mangrovihabitans endophyticus</name>
    <dbReference type="NCBI Taxonomy" id="1751298"/>
    <lineage>
        <taxon>Bacteria</taxon>
        <taxon>Bacillati</taxon>
        <taxon>Actinomycetota</taxon>
        <taxon>Actinomycetes</taxon>
        <taxon>Micromonosporales</taxon>
        <taxon>Micromonosporaceae</taxon>
        <taxon>Mangrovihabitans</taxon>
    </lineage>
</organism>